<protein>
    <submittedName>
        <fullName evidence="3">Glycosyltransferase</fullName>
        <ecNumber evidence="3">2.4.-.-</ecNumber>
    </submittedName>
</protein>
<keyword evidence="1" id="KW-0812">Transmembrane</keyword>
<feature type="transmembrane region" description="Helical" evidence="1">
    <location>
        <begin position="219"/>
        <end position="250"/>
    </location>
</feature>
<proteinExistence type="predicted"/>
<gene>
    <name evidence="3" type="ORF">PUP29_11610</name>
</gene>
<dbReference type="GO" id="GO:0016757">
    <property type="term" value="F:glycosyltransferase activity"/>
    <property type="evidence" value="ECO:0007669"/>
    <property type="project" value="UniProtKB-KW"/>
</dbReference>
<dbReference type="InterPro" id="IPR029044">
    <property type="entry name" value="Nucleotide-diphossugar_trans"/>
</dbReference>
<keyword evidence="1" id="KW-1133">Transmembrane helix</keyword>
<dbReference type="EC" id="2.4.-.-" evidence="3"/>
<keyword evidence="3" id="KW-0328">Glycosyltransferase</keyword>
<dbReference type="InterPro" id="IPR050256">
    <property type="entry name" value="Glycosyltransferase_2"/>
</dbReference>
<dbReference type="EMBL" id="CP117826">
    <property type="protein sequence ID" value="XCC62163.1"/>
    <property type="molecule type" value="Genomic_DNA"/>
</dbReference>
<dbReference type="AlphaFoldDB" id="A0AAU8A8J8"/>
<dbReference type="Gene3D" id="3.90.550.10">
    <property type="entry name" value="Spore Coat Polysaccharide Biosynthesis Protein SpsA, Chain A"/>
    <property type="match status" value="1"/>
</dbReference>
<dbReference type="PANTHER" id="PTHR48090">
    <property type="entry name" value="UNDECAPRENYL-PHOSPHATE 4-DEOXY-4-FORMAMIDO-L-ARABINOSE TRANSFERASE-RELATED"/>
    <property type="match status" value="1"/>
</dbReference>
<name>A0AAU8A8J8_9FIRM</name>
<keyword evidence="3" id="KW-0808">Transferase</keyword>
<feature type="transmembrane region" description="Helical" evidence="1">
    <location>
        <begin position="262"/>
        <end position="289"/>
    </location>
</feature>
<dbReference type="RefSeq" id="WP_079545592.1">
    <property type="nucleotide sequence ID" value="NZ_CP117826.1"/>
</dbReference>
<dbReference type="Pfam" id="PF00535">
    <property type="entry name" value="Glycos_transf_2"/>
    <property type="match status" value="1"/>
</dbReference>
<keyword evidence="1" id="KW-0472">Membrane</keyword>
<feature type="domain" description="Glycosyltransferase 2-like" evidence="2">
    <location>
        <begin position="6"/>
        <end position="144"/>
    </location>
</feature>
<evidence type="ECO:0000256" key="1">
    <source>
        <dbReference type="SAM" id="Phobius"/>
    </source>
</evidence>
<organism evidence="3">
    <name type="scientific">Christensenella massiliensis</name>
    <dbReference type="NCBI Taxonomy" id="1805714"/>
    <lineage>
        <taxon>Bacteria</taxon>
        <taxon>Bacillati</taxon>
        <taxon>Bacillota</taxon>
        <taxon>Clostridia</taxon>
        <taxon>Christensenellales</taxon>
        <taxon>Christensenellaceae</taxon>
        <taxon>Christensenella</taxon>
    </lineage>
</organism>
<evidence type="ECO:0000259" key="2">
    <source>
        <dbReference type="Pfam" id="PF00535"/>
    </source>
</evidence>
<reference evidence="3" key="1">
    <citation type="submission" date="2023-02" db="EMBL/GenBank/DDBJ databases">
        <title>Gut commensal Christensenella minuta modulates host metabolism via a new class of secondary bile acids.</title>
        <authorList>
            <person name="Liu C."/>
        </authorList>
    </citation>
    <scope>NUCLEOTIDE SEQUENCE</scope>
    <source>
        <strain evidence="3">CA70</strain>
    </source>
</reference>
<dbReference type="GO" id="GO:0005886">
    <property type="term" value="C:plasma membrane"/>
    <property type="evidence" value="ECO:0007669"/>
    <property type="project" value="TreeGrafter"/>
</dbReference>
<dbReference type="SUPFAM" id="SSF53448">
    <property type="entry name" value="Nucleotide-diphospho-sugar transferases"/>
    <property type="match status" value="1"/>
</dbReference>
<evidence type="ECO:0000313" key="3">
    <source>
        <dbReference type="EMBL" id="XCC62163.1"/>
    </source>
</evidence>
<dbReference type="PANTHER" id="PTHR48090:SF8">
    <property type="entry name" value="GLYCOSYLTRANSFERASE CSBB-RELATED"/>
    <property type="match status" value="1"/>
</dbReference>
<dbReference type="InterPro" id="IPR001173">
    <property type="entry name" value="Glyco_trans_2-like"/>
</dbReference>
<accession>A0AAU8A8J8</accession>
<sequence>MNPDISIITALYNESDNVDDLCETLDTYAKDKPYKIEVLFVNDGSVDDTFEKLKKKNFYHIDAKLISLSKNYGAHAAIRAGLSEASGKYTMIFSGDLQQPTELIGRLYDTIREGYEIVLVQKHNDKVGKKEKAFSHGFSKLFRKYAIKNFPPGGINNFMITEKVRGILNKNVEANTPIFMQVLDMGFKSTMIECVFHERKKGKSKWTLSKKIKLFVDSFVAFSFAPIRAVTIVGGVLSLAGIIYAIYILIRKLLDFNAFAAGWPTLIAVLLVGFGITNIGIGIVAEYLWRTFDAARNRPAFLIEEVIEKTLDQAGEE</sequence>